<keyword evidence="2" id="KW-0297">G-protein coupled receptor</keyword>
<dbReference type="SUPFAM" id="SSF81321">
    <property type="entry name" value="Family A G protein-coupled receptor-like"/>
    <property type="match status" value="1"/>
</dbReference>
<evidence type="ECO:0000256" key="5">
    <source>
        <dbReference type="SAM" id="Phobius"/>
    </source>
</evidence>
<dbReference type="PANTHER" id="PTHR24243:SF233">
    <property type="entry name" value="THYROTROPIN-RELEASING HORMONE RECEPTOR"/>
    <property type="match status" value="1"/>
</dbReference>
<evidence type="ECO:0000313" key="8">
    <source>
        <dbReference type="Proteomes" id="UP000663870"/>
    </source>
</evidence>
<dbReference type="AlphaFoldDB" id="A0A815WIR9"/>
<evidence type="ECO:0000256" key="2">
    <source>
        <dbReference type="ARBA" id="ARBA00023040"/>
    </source>
</evidence>
<dbReference type="EMBL" id="CAJNOH010001975">
    <property type="protein sequence ID" value="CAF1264207.1"/>
    <property type="molecule type" value="Genomic_DNA"/>
</dbReference>
<gene>
    <name evidence="7" type="ORF">JXQ802_LOCUS43152</name>
    <name evidence="6" type="ORF">PYM288_LOCUS28039</name>
</gene>
<dbReference type="PANTHER" id="PTHR24243">
    <property type="entry name" value="G-PROTEIN COUPLED RECEPTOR"/>
    <property type="match status" value="1"/>
</dbReference>
<keyword evidence="4" id="KW-0807">Transducer</keyword>
<keyword evidence="5" id="KW-1133">Transmembrane helix</keyword>
<name>A0A815WIR9_9BILA</name>
<evidence type="ECO:0000256" key="3">
    <source>
        <dbReference type="ARBA" id="ARBA00023170"/>
    </source>
</evidence>
<keyword evidence="3" id="KW-0675">Receptor</keyword>
<protein>
    <recommendedName>
        <fullName evidence="9">G-protein coupled receptors family 1 profile domain-containing protein</fullName>
    </recommendedName>
</protein>
<reference evidence="7" key="1">
    <citation type="submission" date="2021-02" db="EMBL/GenBank/DDBJ databases">
        <authorList>
            <person name="Nowell W R."/>
        </authorList>
    </citation>
    <scope>NUCLEOTIDE SEQUENCE</scope>
</reference>
<sequence length="140" mass="16685">MAYRNVRRIRRLQMSNTRRRLDQQLTAMILARVILFILCLLPYIAQCFYIMNVRNDKNEKLRTAIELLITAINVSISYLNVSGTFYVYLISSARFRRQAKFVLMKKCWKYRRDIPENRCRSSMNNQEALIANSDVNYLDC</sequence>
<proteinExistence type="predicted"/>
<evidence type="ECO:0000256" key="1">
    <source>
        <dbReference type="ARBA" id="ARBA00004141"/>
    </source>
</evidence>
<dbReference type="GO" id="GO:0005886">
    <property type="term" value="C:plasma membrane"/>
    <property type="evidence" value="ECO:0007669"/>
    <property type="project" value="TreeGrafter"/>
</dbReference>
<keyword evidence="5" id="KW-0472">Membrane</keyword>
<dbReference type="Proteomes" id="UP000663870">
    <property type="component" value="Unassembled WGS sequence"/>
</dbReference>
<feature type="transmembrane region" description="Helical" evidence="5">
    <location>
        <begin position="21"/>
        <end position="45"/>
    </location>
</feature>
<dbReference type="Gene3D" id="1.20.1070.10">
    <property type="entry name" value="Rhodopsin 7-helix transmembrane proteins"/>
    <property type="match status" value="1"/>
</dbReference>
<comment type="subcellular location">
    <subcellularLocation>
        <location evidence="1">Membrane</location>
        <topology evidence="1">Multi-pass membrane protein</topology>
    </subcellularLocation>
</comment>
<dbReference type="EMBL" id="CAJNOL010003054">
    <property type="protein sequence ID" value="CAF1544027.1"/>
    <property type="molecule type" value="Genomic_DNA"/>
</dbReference>
<evidence type="ECO:0000256" key="4">
    <source>
        <dbReference type="ARBA" id="ARBA00023224"/>
    </source>
</evidence>
<organism evidence="7 8">
    <name type="scientific">Rotaria sordida</name>
    <dbReference type="NCBI Taxonomy" id="392033"/>
    <lineage>
        <taxon>Eukaryota</taxon>
        <taxon>Metazoa</taxon>
        <taxon>Spiralia</taxon>
        <taxon>Gnathifera</taxon>
        <taxon>Rotifera</taxon>
        <taxon>Eurotatoria</taxon>
        <taxon>Bdelloidea</taxon>
        <taxon>Philodinida</taxon>
        <taxon>Philodinidae</taxon>
        <taxon>Rotaria</taxon>
    </lineage>
</organism>
<evidence type="ECO:0000313" key="7">
    <source>
        <dbReference type="EMBL" id="CAF1544027.1"/>
    </source>
</evidence>
<comment type="caution">
    <text evidence="7">The sequence shown here is derived from an EMBL/GenBank/DDBJ whole genome shotgun (WGS) entry which is preliminary data.</text>
</comment>
<keyword evidence="8" id="KW-1185">Reference proteome</keyword>
<dbReference type="Proteomes" id="UP000663854">
    <property type="component" value="Unassembled WGS sequence"/>
</dbReference>
<evidence type="ECO:0008006" key="9">
    <source>
        <dbReference type="Google" id="ProtNLM"/>
    </source>
</evidence>
<keyword evidence="5" id="KW-0812">Transmembrane</keyword>
<accession>A0A815WIR9</accession>
<dbReference type="GO" id="GO:0004930">
    <property type="term" value="F:G protein-coupled receptor activity"/>
    <property type="evidence" value="ECO:0007669"/>
    <property type="project" value="UniProtKB-KW"/>
</dbReference>
<evidence type="ECO:0000313" key="6">
    <source>
        <dbReference type="EMBL" id="CAF1264207.1"/>
    </source>
</evidence>
<feature type="transmembrane region" description="Helical" evidence="5">
    <location>
        <begin position="65"/>
        <end position="90"/>
    </location>
</feature>